<evidence type="ECO:0000313" key="3">
    <source>
        <dbReference type="Proteomes" id="UP000627521"/>
    </source>
</evidence>
<evidence type="ECO:0000256" key="1">
    <source>
        <dbReference type="SAM" id="Phobius"/>
    </source>
</evidence>
<keyword evidence="1" id="KW-0472">Membrane</keyword>
<comment type="caution">
    <text evidence="2">The sequence shown here is derived from an EMBL/GenBank/DDBJ whole genome shotgun (WGS) entry which is preliminary data.</text>
</comment>
<proteinExistence type="predicted"/>
<organism evidence="2 3">
    <name type="scientific">Olleya marilimosa</name>
    <dbReference type="NCBI Taxonomy" id="272164"/>
    <lineage>
        <taxon>Bacteria</taxon>
        <taxon>Pseudomonadati</taxon>
        <taxon>Bacteroidota</taxon>
        <taxon>Flavobacteriia</taxon>
        <taxon>Flavobacteriales</taxon>
        <taxon>Flavobacteriaceae</taxon>
    </lineage>
</organism>
<keyword evidence="1" id="KW-1133">Transmembrane helix</keyword>
<accession>A0ABR8LS80</accession>
<protein>
    <submittedName>
        <fullName evidence="2">Uncharacterized protein</fullName>
    </submittedName>
</protein>
<keyword evidence="3" id="KW-1185">Reference proteome</keyword>
<feature type="transmembrane region" description="Helical" evidence="1">
    <location>
        <begin position="7"/>
        <end position="25"/>
    </location>
</feature>
<feature type="transmembrane region" description="Helical" evidence="1">
    <location>
        <begin position="31"/>
        <end position="50"/>
    </location>
</feature>
<sequence length="67" mass="7524">MFNDNTSLILCTVTLILLIVGGITGLLNNPFYVALVVFVYLTVILNLVLVKKTSHSDDDFFETKFKK</sequence>
<dbReference type="RefSeq" id="WP_028281771.1">
    <property type="nucleotide sequence ID" value="NZ_JACXXF010000001.1"/>
</dbReference>
<dbReference type="Proteomes" id="UP000627521">
    <property type="component" value="Unassembled WGS sequence"/>
</dbReference>
<name>A0ABR8LS80_9FLAO</name>
<reference evidence="2 3" key="1">
    <citation type="submission" date="2020-09" db="EMBL/GenBank/DDBJ databases">
        <title>Bacillus nautilus sp. nov., Chryseoglobus crepusculi sp. nov, and Psychrobacter noctis sp. nov., isolated from deep-sea sponges from the equatorial Atlantic.</title>
        <authorList>
            <person name="Stennett H.L."/>
            <person name="Williams S.E."/>
        </authorList>
    </citation>
    <scope>NUCLEOTIDE SEQUENCE [LARGE SCALE GENOMIC DNA]</scope>
    <source>
        <strain evidence="2 3">28M-24</strain>
    </source>
</reference>
<dbReference type="EMBL" id="JACXXH010000001">
    <property type="protein sequence ID" value="MBD3862366.1"/>
    <property type="molecule type" value="Genomic_DNA"/>
</dbReference>
<keyword evidence="1" id="KW-0812">Transmembrane</keyword>
<gene>
    <name evidence="2" type="ORF">IEG06_02810</name>
</gene>
<evidence type="ECO:0000313" key="2">
    <source>
        <dbReference type="EMBL" id="MBD3862366.1"/>
    </source>
</evidence>